<organism evidence="2 3">
    <name type="scientific">Corynebacterium guangdongense</name>
    <dbReference type="NCBI Taxonomy" id="1783348"/>
    <lineage>
        <taxon>Bacteria</taxon>
        <taxon>Bacillati</taxon>
        <taxon>Actinomycetota</taxon>
        <taxon>Actinomycetes</taxon>
        <taxon>Mycobacteriales</taxon>
        <taxon>Corynebacteriaceae</taxon>
        <taxon>Corynebacterium</taxon>
    </lineage>
</organism>
<dbReference type="Proteomes" id="UP001180840">
    <property type="component" value="Unassembled WGS sequence"/>
</dbReference>
<feature type="region of interest" description="Disordered" evidence="1">
    <location>
        <begin position="44"/>
        <end position="71"/>
    </location>
</feature>
<feature type="compositionally biased region" description="Basic and acidic residues" evidence="1">
    <location>
        <begin position="12"/>
        <end position="23"/>
    </location>
</feature>
<evidence type="ECO:0000313" key="2">
    <source>
        <dbReference type="EMBL" id="MDR7328377.1"/>
    </source>
</evidence>
<sequence>MMSLKIKGAHTTGRDCGTDRSDFLRHPTEGVAVIVADHDKAAVDETEKTAPPMHEAGGPDRLTGPPPHHHR</sequence>
<feature type="region of interest" description="Disordered" evidence="1">
    <location>
        <begin position="1"/>
        <end position="23"/>
    </location>
</feature>
<name>A0ABU1ZVW1_9CORY</name>
<evidence type="ECO:0000313" key="3">
    <source>
        <dbReference type="Proteomes" id="UP001180840"/>
    </source>
</evidence>
<proteinExistence type="predicted"/>
<comment type="caution">
    <text evidence="2">The sequence shown here is derived from an EMBL/GenBank/DDBJ whole genome shotgun (WGS) entry which is preliminary data.</text>
</comment>
<reference evidence="2" key="1">
    <citation type="submission" date="2023-07" db="EMBL/GenBank/DDBJ databases">
        <title>Sequencing the genomes of 1000 actinobacteria strains.</title>
        <authorList>
            <person name="Klenk H.-P."/>
        </authorList>
    </citation>
    <scope>NUCLEOTIDE SEQUENCE</scope>
    <source>
        <strain evidence="2">DSM 107476</strain>
    </source>
</reference>
<accession>A0ABU1ZVW1</accession>
<gene>
    <name evidence="2" type="ORF">J2S39_000053</name>
</gene>
<evidence type="ECO:0000256" key="1">
    <source>
        <dbReference type="SAM" id="MobiDB-lite"/>
    </source>
</evidence>
<protein>
    <submittedName>
        <fullName evidence="2">Uncharacterized protein</fullName>
    </submittedName>
</protein>
<dbReference type="EMBL" id="JAVDXZ010000001">
    <property type="protein sequence ID" value="MDR7328377.1"/>
    <property type="molecule type" value="Genomic_DNA"/>
</dbReference>
<keyword evidence="3" id="KW-1185">Reference proteome</keyword>